<name>A0A2C6KD63_9APIC</name>
<proteinExistence type="predicted"/>
<dbReference type="VEuPathDB" id="ToxoDB:CSUI_011020"/>
<keyword evidence="2" id="KW-1185">Reference proteome</keyword>
<dbReference type="Proteomes" id="UP000221165">
    <property type="component" value="Unassembled WGS sequence"/>
</dbReference>
<comment type="caution">
    <text evidence="1">The sequence shown here is derived from an EMBL/GenBank/DDBJ whole genome shotgun (WGS) entry which is preliminary data.</text>
</comment>
<dbReference type="RefSeq" id="XP_067916903.1">
    <property type="nucleotide sequence ID" value="XM_068071121.1"/>
</dbReference>
<gene>
    <name evidence="1" type="ORF">CSUI_011020</name>
</gene>
<accession>A0A2C6KD63</accession>
<evidence type="ECO:0000313" key="1">
    <source>
        <dbReference type="EMBL" id="PHJ15169.1"/>
    </source>
</evidence>
<dbReference type="EMBL" id="MIGC01009316">
    <property type="protein sequence ID" value="PHJ15169.1"/>
    <property type="molecule type" value="Genomic_DNA"/>
</dbReference>
<dbReference type="GeneID" id="94434332"/>
<sequence length="99" mass="11175">MDQRREEEITMEQGEMAGVTGEAAIPQEIGVIIEIDLAHVIEVAIEIEEDRFLYHPTIIDVALGDERLPQLHISVEEDFFFFPITSLSSVFSSRKKSVA</sequence>
<evidence type="ECO:0000313" key="2">
    <source>
        <dbReference type="Proteomes" id="UP000221165"/>
    </source>
</evidence>
<organism evidence="1 2">
    <name type="scientific">Cystoisospora suis</name>
    <dbReference type="NCBI Taxonomy" id="483139"/>
    <lineage>
        <taxon>Eukaryota</taxon>
        <taxon>Sar</taxon>
        <taxon>Alveolata</taxon>
        <taxon>Apicomplexa</taxon>
        <taxon>Conoidasida</taxon>
        <taxon>Coccidia</taxon>
        <taxon>Eucoccidiorida</taxon>
        <taxon>Eimeriorina</taxon>
        <taxon>Sarcocystidae</taxon>
        <taxon>Cystoisospora</taxon>
    </lineage>
</organism>
<dbReference type="AlphaFoldDB" id="A0A2C6KD63"/>
<protein>
    <submittedName>
        <fullName evidence="1">Uncharacterized protein</fullName>
    </submittedName>
</protein>
<reference evidence="1 2" key="1">
    <citation type="journal article" date="2017" name="Int. J. Parasitol.">
        <title>The genome of the protozoan parasite Cystoisospora suis and a reverse vaccinology approach to identify vaccine candidates.</title>
        <authorList>
            <person name="Palmieri N."/>
            <person name="Shrestha A."/>
            <person name="Ruttkowski B."/>
            <person name="Beck T."/>
            <person name="Vogl C."/>
            <person name="Tomley F."/>
            <person name="Blake D.P."/>
            <person name="Joachim A."/>
        </authorList>
    </citation>
    <scope>NUCLEOTIDE SEQUENCE [LARGE SCALE GENOMIC DNA]</scope>
    <source>
        <strain evidence="1 2">Wien I</strain>
    </source>
</reference>